<evidence type="ECO:0000256" key="1">
    <source>
        <dbReference type="SAM" id="MobiDB-lite"/>
    </source>
</evidence>
<dbReference type="PROSITE" id="PS50174">
    <property type="entry name" value="G_PATCH"/>
    <property type="match status" value="1"/>
</dbReference>
<feature type="compositionally biased region" description="Basic and acidic residues" evidence="1">
    <location>
        <begin position="560"/>
        <end position="589"/>
    </location>
</feature>
<feature type="region of interest" description="Disordered" evidence="1">
    <location>
        <begin position="555"/>
        <end position="594"/>
    </location>
</feature>
<dbReference type="AlphaFoldDB" id="A0A8H5D170"/>
<reference evidence="3 4" key="1">
    <citation type="journal article" date="2020" name="ISME J.">
        <title>Uncovering the hidden diversity of litter-decomposition mechanisms in mushroom-forming fungi.</title>
        <authorList>
            <person name="Floudas D."/>
            <person name="Bentzer J."/>
            <person name="Ahren D."/>
            <person name="Johansson T."/>
            <person name="Persson P."/>
            <person name="Tunlid A."/>
        </authorList>
    </citation>
    <scope>NUCLEOTIDE SEQUENCE [LARGE SCALE GENOMIC DNA]</scope>
    <source>
        <strain evidence="3 4">CBS 291.85</strain>
    </source>
</reference>
<organism evidence="3 4">
    <name type="scientific">Tetrapyrgos nigripes</name>
    <dbReference type="NCBI Taxonomy" id="182062"/>
    <lineage>
        <taxon>Eukaryota</taxon>
        <taxon>Fungi</taxon>
        <taxon>Dikarya</taxon>
        <taxon>Basidiomycota</taxon>
        <taxon>Agaricomycotina</taxon>
        <taxon>Agaricomycetes</taxon>
        <taxon>Agaricomycetidae</taxon>
        <taxon>Agaricales</taxon>
        <taxon>Marasmiineae</taxon>
        <taxon>Marasmiaceae</taxon>
        <taxon>Tetrapyrgos</taxon>
    </lineage>
</organism>
<keyword evidence="4" id="KW-1185">Reference proteome</keyword>
<dbReference type="InterPro" id="IPR000467">
    <property type="entry name" value="G_patch_dom"/>
</dbReference>
<proteinExistence type="predicted"/>
<evidence type="ECO:0000259" key="2">
    <source>
        <dbReference type="PROSITE" id="PS50174"/>
    </source>
</evidence>
<feature type="region of interest" description="Disordered" evidence="1">
    <location>
        <begin position="308"/>
        <end position="329"/>
    </location>
</feature>
<evidence type="ECO:0000313" key="3">
    <source>
        <dbReference type="EMBL" id="KAF5351318.1"/>
    </source>
</evidence>
<feature type="region of interest" description="Disordered" evidence="1">
    <location>
        <begin position="614"/>
        <end position="749"/>
    </location>
</feature>
<dbReference type="Pfam" id="PF26093">
    <property type="entry name" value="HTH_TGH"/>
    <property type="match status" value="1"/>
</dbReference>
<accession>A0A8H5D170</accession>
<sequence length="749" mass="81539">MTSRLKRKLADIGIDPSSAKANENFCLIGTPLPPLEKSKDTGEFVPLWKQEVRDEKGRRRLHGAFTGGFSAGYFNTVGSKEGWAPSTFVSSRNDRAKQKASRPEDFMDEEDLQELKDSRTIVDTTEEMDLTGGTKAELQRQGDTEDKDTLTSALEAAMLPPAKDSAGARILKKMGWRIGQGIGPRVTIRQRRLQDAQATGQNISADALDLGIDDEEAQKHTYAPRDTAVLLVERKDNFHGLGYRPGMSLNESLGVKGSNASTGLNISAGFGLGALNDADEDDLEVYDTSSSIRNRTAYDIADRDDNDRIAIGSKSNRGTGGSIRSTPSATFRDGTMVLDGFVLSDKPVAEDRWFPLPEIPQGWAPDPRRVWGQTQNDKENLKTDTAVVPHEKWKSGMSADERGTILGETPLPSAPKSVFDYMSQKDRERLKNITANLASGKAGATTPTPPTPSAPSIQIPRTDPHIASAALRGFQPFTNDPVKQGRYTAYLQSQAEPDNTSYSTSLKPLPNQSTIDFNKEMVEYFQSAQIFKPMSVAMAGRFTTAAVVEHGPQMHAGLHTPKEEEQEAKRQEEEKKREEDKLSPKEHAAKMGMYGPMTREVKPWQPARLLCKRFGVKDPNPMPEMSEDGPPSGSANASQADDTNTDVYGQASEAPGVFEAPAPTTSSSGAGKRDLANIGLGEDDTQGRDTLTYERPPVDVFKAIFASDDEDSDEEEAPEPPEPPEPTTVVAPGSSSASKTQAVPSKSEF</sequence>
<dbReference type="PANTHER" id="PTHR13384:SF19">
    <property type="entry name" value="G PATCH DOMAIN-CONTAINING PROTEIN 1"/>
    <property type="match status" value="1"/>
</dbReference>
<feature type="region of interest" description="Disordered" evidence="1">
    <location>
        <begin position="438"/>
        <end position="457"/>
    </location>
</feature>
<comment type="caution">
    <text evidence="3">The sequence shown here is derived from an EMBL/GenBank/DDBJ whole genome shotgun (WGS) entry which is preliminary data.</text>
</comment>
<dbReference type="Proteomes" id="UP000559256">
    <property type="component" value="Unassembled WGS sequence"/>
</dbReference>
<dbReference type="EMBL" id="JAACJM010000071">
    <property type="protein sequence ID" value="KAF5351318.1"/>
    <property type="molecule type" value="Genomic_DNA"/>
</dbReference>
<feature type="compositionally biased region" description="Polar residues" evidence="1">
    <location>
        <begin position="313"/>
        <end position="329"/>
    </location>
</feature>
<dbReference type="GO" id="GO:0003723">
    <property type="term" value="F:RNA binding"/>
    <property type="evidence" value="ECO:0007669"/>
    <property type="project" value="TreeGrafter"/>
</dbReference>
<gene>
    <name evidence="3" type="ORF">D9758_008012</name>
</gene>
<feature type="domain" description="G-patch" evidence="2">
    <location>
        <begin position="163"/>
        <end position="183"/>
    </location>
</feature>
<dbReference type="GO" id="GO:0006397">
    <property type="term" value="P:mRNA processing"/>
    <property type="evidence" value="ECO:0007669"/>
    <property type="project" value="InterPro"/>
</dbReference>
<dbReference type="PANTHER" id="PTHR13384">
    <property type="entry name" value="G PATCH DOMAIN-CONTAINING PROTEIN 1"/>
    <property type="match status" value="1"/>
</dbReference>
<feature type="compositionally biased region" description="Polar residues" evidence="1">
    <location>
        <begin position="633"/>
        <end position="647"/>
    </location>
</feature>
<protein>
    <recommendedName>
        <fullName evidence="2">G-patch domain-containing protein</fullName>
    </recommendedName>
</protein>
<dbReference type="Pfam" id="PF01585">
    <property type="entry name" value="G-patch"/>
    <property type="match status" value="1"/>
</dbReference>
<dbReference type="InterPro" id="IPR011666">
    <property type="entry name" value="DUF1604"/>
</dbReference>
<evidence type="ECO:0000313" key="4">
    <source>
        <dbReference type="Proteomes" id="UP000559256"/>
    </source>
</evidence>
<dbReference type="GO" id="GO:0005634">
    <property type="term" value="C:nucleus"/>
    <property type="evidence" value="ECO:0007669"/>
    <property type="project" value="TreeGrafter"/>
</dbReference>
<feature type="compositionally biased region" description="Polar residues" evidence="1">
    <location>
        <begin position="733"/>
        <end position="749"/>
    </location>
</feature>
<dbReference type="Pfam" id="PF07713">
    <property type="entry name" value="DUF1604"/>
    <property type="match status" value="1"/>
</dbReference>
<dbReference type="OrthoDB" id="20507at2759"/>
<name>A0A8H5D170_9AGAR</name>
<feature type="compositionally biased region" description="Acidic residues" evidence="1">
    <location>
        <begin position="707"/>
        <end position="719"/>
    </location>
</feature>